<dbReference type="InterPro" id="IPR006748">
    <property type="entry name" value="NH2Glyco/OHUrea_AB-resist_kin"/>
</dbReference>
<proteinExistence type="predicted"/>
<reference evidence="1 2" key="1">
    <citation type="submission" date="2013-08" db="EMBL/GenBank/DDBJ databases">
        <title>Genome sequencing of Cellulomonas carbonis T26.</title>
        <authorList>
            <person name="Chen F."/>
            <person name="Li Y."/>
            <person name="Wang G."/>
        </authorList>
    </citation>
    <scope>NUCLEOTIDE SEQUENCE [LARGE SCALE GENOMIC DNA]</scope>
    <source>
        <strain evidence="1 2">T26</strain>
    </source>
</reference>
<name>A0A0A0BQI7_9CELL</name>
<dbReference type="SUPFAM" id="SSF56112">
    <property type="entry name" value="Protein kinase-like (PK-like)"/>
    <property type="match status" value="1"/>
</dbReference>
<sequence>MPEVPAGLLSLTDREPSWDPWLAALPRLAREVVADWELVPDGDAMHGECSLVLPVLAEGRRAVLKLGWPHDEARHEHLALQHWHGGAAVELLRADPHRWALLLERAGPADLHALDDVTACETVGDLYAHLHRPALPQVRRLSALAADWAGRLSRLPRSAPVPHRLVEQAASLARDLAEDDATDRTLVHGDLHFANVLRSGRRARDDGAADAWLVIDPKPLSGDPHVEPAPLLWNRWDEVVASGDVRWAVRRRLDAVVDAAGLDRDRARDWSVVRQVVNALWCVEALDRQRKALDAGAREWITRAVTIAKAVQD</sequence>
<comment type="caution">
    <text evidence="1">The sequence shown here is derived from an EMBL/GenBank/DDBJ whole genome shotgun (WGS) entry which is preliminary data.</text>
</comment>
<dbReference type="GO" id="GO:0019748">
    <property type="term" value="P:secondary metabolic process"/>
    <property type="evidence" value="ECO:0007669"/>
    <property type="project" value="InterPro"/>
</dbReference>
<accession>A0A0A0BQI7</accession>
<keyword evidence="2" id="KW-1185">Reference proteome</keyword>
<dbReference type="Proteomes" id="UP000029839">
    <property type="component" value="Unassembled WGS sequence"/>
</dbReference>
<dbReference type="InterPro" id="IPR011009">
    <property type="entry name" value="Kinase-like_dom_sf"/>
</dbReference>
<protein>
    <submittedName>
        <fullName evidence="1">Aminoglycoside resistance protein</fullName>
    </submittedName>
</protein>
<dbReference type="Pfam" id="PF04655">
    <property type="entry name" value="APH_6_hur"/>
    <property type="match status" value="1"/>
</dbReference>
<dbReference type="OrthoDB" id="3638028at2"/>
<evidence type="ECO:0000313" key="1">
    <source>
        <dbReference type="EMBL" id="KGM10205.1"/>
    </source>
</evidence>
<dbReference type="EMBL" id="AXCY01000059">
    <property type="protein sequence ID" value="KGM10205.1"/>
    <property type="molecule type" value="Genomic_DNA"/>
</dbReference>
<dbReference type="Gene3D" id="3.90.1200.10">
    <property type="match status" value="1"/>
</dbReference>
<dbReference type="GO" id="GO:0016773">
    <property type="term" value="F:phosphotransferase activity, alcohol group as acceptor"/>
    <property type="evidence" value="ECO:0007669"/>
    <property type="project" value="InterPro"/>
</dbReference>
<gene>
    <name evidence="1" type="ORF">N868_16250</name>
</gene>
<reference evidence="1 2" key="2">
    <citation type="journal article" date="2015" name="Stand. Genomic Sci.">
        <title>Draft genome sequence of Cellulomonas carbonis T26(T) and comparative analysis of six Cellulomonas genomes.</title>
        <authorList>
            <person name="Zhuang W."/>
            <person name="Zhang S."/>
            <person name="Xia X."/>
            <person name="Wang G."/>
        </authorList>
    </citation>
    <scope>NUCLEOTIDE SEQUENCE [LARGE SCALE GENOMIC DNA]</scope>
    <source>
        <strain evidence="1 2">T26</strain>
    </source>
</reference>
<evidence type="ECO:0000313" key="2">
    <source>
        <dbReference type="Proteomes" id="UP000029839"/>
    </source>
</evidence>
<organism evidence="1 2">
    <name type="scientific">Cellulomonas carbonis T26</name>
    <dbReference type="NCBI Taxonomy" id="947969"/>
    <lineage>
        <taxon>Bacteria</taxon>
        <taxon>Bacillati</taxon>
        <taxon>Actinomycetota</taxon>
        <taxon>Actinomycetes</taxon>
        <taxon>Micrococcales</taxon>
        <taxon>Cellulomonadaceae</taxon>
        <taxon>Cellulomonas</taxon>
    </lineage>
</organism>
<dbReference type="AlphaFoldDB" id="A0A0A0BQI7"/>